<dbReference type="OrthoDB" id="10264753at2759"/>
<dbReference type="GO" id="GO:0003755">
    <property type="term" value="F:peptidyl-prolyl cis-trans isomerase activity"/>
    <property type="evidence" value="ECO:0007669"/>
    <property type="project" value="UniProtKB-KW"/>
</dbReference>
<dbReference type="InterPro" id="IPR036322">
    <property type="entry name" value="WD40_repeat_dom_sf"/>
</dbReference>
<dbReference type="PROSITE" id="PS00170">
    <property type="entry name" value="CSA_PPIASE_1"/>
    <property type="match status" value="1"/>
</dbReference>
<evidence type="ECO:0000256" key="6">
    <source>
        <dbReference type="ARBA" id="ARBA00023235"/>
    </source>
</evidence>
<evidence type="ECO:0000256" key="3">
    <source>
        <dbReference type="ARBA" id="ARBA00022574"/>
    </source>
</evidence>
<evidence type="ECO:0000256" key="2">
    <source>
        <dbReference type="ARBA" id="ARBA00013194"/>
    </source>
</evidence>
<evidence type="ECO:0000256" key="5">
    <source>
        <dbReference type="ARBA" id="ARBA00023110"/>
    </source>
</evidence>
<dbReference type="CDD" id="cd01927">
    <property type="entry name" value="cyclophilin_WD40"/>
    <property type="match status" value="1"/>
</dbReference>
<dbReference type="FunFam" id="2.40.100.10:FF:000003">
    <property type="entry name" value="Peptidylprolyl isomerase domain and WD repeat-containing 1"/>
    <property type="match status" value="1"/>
</dbReference>
<dbReference type="InterPro" id="IPR020892">
    <property type="entry name" value="Cyclophilin-type_PPIase_CS"/>
</dbReference>
<keyword evidence="4" id="KW-0677">Repeat</keyword>
<dbReference type="PANTHER" id="PTHR45625:SF4">
    <property type="entry name" value="PEPTIDYLPROLYL ISOMERASE DOMAIN AND WD REPEAT-CONTAINING PROTEIN 1"/>
    <property type="match status" value="1"/>
</dbReference>
<accession>A0A1Z5JAV5</accession>
<comment type="caution">
    <text evidence="9">The sequence shown here is derived from an EMBL/GenBank/DDBJ whole genome shotgun (WGS) entry which is preliminary data.</text>
</comment>
<evidence type="ECO:0000313" key="9">
    <source>
        <dbReference type="EMBL" id="GAX10948.1"/>
    </source>
</evidence>
<dbReference type="Gene3D" id="2.40.100.10">
    <property type="entry name" value="Cyclophilin-like"/>
    <property type="match status" value="1"/>
</dbReference>
<feature type="region of interest" description="Disordered" evidence="7">
    <location>
        <begin position="1"/>
        <end position="25"/>
    </location>
</feature>
<name>A0A1Z5JAV5_FISSO</name>
<dbReference type="SMART" id="SM00320">
    <property type="entry name" value="WD40"/>
    <property type="match status" value="3"/>
</dbReference>
<feature type="domain" description="PPIase cyclophilin-type" evidence="8">
    <location>
        <begin position="471"/>
        <end position="625"/>
    </location>
</feature>
<evidence type="ECO:0000256" key="4">
    <source>
        <dbReference type="ARBA" id="ARBA00022737"/>
    </source>
</evidence>
<dbReference type="AlphaFoldDB" id="A0A1Z5JAV5"/>
<evidence type="ECO:0000259" key="8">
    <source>
        <dbReference type="PROSITE" id="PS50072"/>
    </source>
</evidence>
<dbReference type="Gene3D" id="2.130.10.10">
    <property type="entry name" value="YVTN repeat-like/Quinoprotein amine dehydrogenase"/>
    <property type="match status" value="1"/>
</dbReference>
<dbReference type="Pfam" id="PF00400">
    <property type="entry name" value="WD40"/>
    <property type="match status" value="2"/>
</dbReference>
<proteinExistence type="predicted"/>
<evidence type="ECO:0000256" key="1">
    <source>
        <dbReference type="ARBA" id="ARBA00000971"/>
    </source>
</evidence>
<feature type="compositionally biased region" description="Basic and acidic residues" evidence="7">
    <location>
        <begin position="1"/>
        <end position="10"/>
    </location>
</feature>
<dbReference type="InterPro" id="IPR044666">
    <property type="entry name" value="Cyclophilin_A-like"/>
</dbReference>
<dbReference type="EMBL" id="BDSP01000032">
    <property type="protein sequence ID" value="GAX10948.1"/>
    <property type="molecule type" value="Genomic_DNA"/>
</dbReference>
<keyword evidence="5" id="KW-0697">Rotamase</keyword>
<dbReference type="SUPFAM" id="SSF50978">
    <property type="entry name" value="WD40 repeat-like"/>
    <property type="match status" value="1"/>
</dbReference>
<dbReference type="Pfam" id="PF00160">
    <property type="entry name" value="Pro_isomerase"/>
    <property type="match status" value="1"/>
</dbReference>
<dbReference type="InterPro" id="IPR015943">
    <property type="entry name" value="WD40/YVTN_repeat-like_dom_sf"/>
</dbReference>
<dbReference type="PRINTS" id="PR00153">
    <property type="entry name" value="CSAPPISMRASE"/>
</dbReference>
<gene>
    <name evidence="9" type="ORF">FisN_2Lh478</name>
</gene>
<dbReference type="PANTHER" id="PTHR45625">
    <property type="entry name" value="PEPTIDYL-PROLYL CIS-TRANS ISOMERASE-RELATED"/>
    <property type="match status" value="1"/>
</dbReference>
<dbReference type="InParanoid" id="A0A1Z5JAV5"/>
<dbReference type="FunCoup" id="A0A1Z5JAV5">
    <property type="interactions" value="926"/>
</dbReference>
<keyword evidence="6 9" id="KW-0413">Isomerase</keyword>
<dbReference type="InterPro" id="IPR029000">
    <property type="entry name" value="Cyclophilin-like_dom_sf"/>
</dbReference>
<organism evidence="9 10">
    <name type="scientific">Fistulifera solaris</name>
    <name type="common">Oleaginous diatom</name>
    <dbReference type="NCBI Taxonomy" id="1519565"/>
    <lineage>
        <taxon>Eukaryota</taxon>
        <taxon>Sar</taxon>
        <taxon>Stramenopiles</taxon>
        <taxon>Ochrophyta</taxon>
        <taxon>Bacillariophyta</taxon>
        <taxon>Bacillariophyceae</taxon>
        <taxon>Bacillariophycidae</taxon>
        <taxon>Naviculales</taxon>
        <taxon>Naviculaceae</taxon>
        <taxon>Fistulifera</taxon>
    </lineage>
</organism>
<protein>
    <recommendedName>
        <fullName evidence="2">peptidylprolyl isomerase</fullName>
        <ecNumber evidence="2">5.2.1.8</ecNumber>
    </recommendedName>
</protein>
<keyword evidence="10" id="KW-1185">Reference proteome</keyword>
<dbReference type="InterPro" id="IPR001680">
    <property type="entry name" value="WD40_rpt"/>
</dbReference>
<keyword evidence="3" id="KW-0853">WD repeat</keyword>
<comment type="catalytic activity">
    <reaction evidence="1">
        <text>[protein]-peptidylproline (omega=180) = [protein]-peptidylproline (omega=0)</text>
        <dbReference type="Rhea" id="RHEA:16237"/>
        <dbReference type="Rhea" id="RHEA-COMP:10747"/>
        <dbReference type="Rhea" id="RHEA-COMP:10748"/>
        <dbReference type="ChEBI" id="CHEBI:83833"/>
        <dbReference type="ChEBI" id="CHEBI:83834"/>
        <dbReference type="EC" id="5.2.1.8"/>
    </reaction>
</comment>
<dbReference type="InterPro" id="IPR002130">
    <property type="entry name" value="Cyclophilin-type_PPIase_dom"/>
</dbReference>
<dbReference type="SUPFAM" id="SSF50891">
    <property type="entry name" value="Cyclophilin-like"/>
    <property type="match status" value="1"/>
</dbReference>
<evidence type="ECO:0000256" key="7">
    <source>
        <dbReference type="SAM" id="MobiDB-lite"/>
    </source>
</evidence>
<dbReference type="EC" id="5.2.1.8" evidence="2"/>
<sequence length="626" mass="69992">MEQPNKRKNVDNALEPSGKRRRRLDNIPTSHHYHVSWMHANIVTHIVCSVKHGYIITASQDGVVKFWKRLPVDHRCLEFVKSFTAHAGPIRALCIDEAGDQVASVGCDKMIKFYDVSSFDVSWYFPTGLDLGTSACWIDRDRVACASASNGLIYIITTTEQEVQKVKLHGDNLVTCLLYNSRFQTVMSTDQKGIIEFWDASHSKLGEPLSIHRHGISYESKFTDTDLYTLMKKKTFVIAGASQGSVYALFCADSKIRLLDHATGKILVAFDERSKVYDAQFSQYDIDAMDYGRRAATEREIQHESTVYNAGFTNEASSVPLRISLQFDSSGQYLLVPTMMGIKCMDWQRRKLVALIGKVDASQLRFLSICLAPGNANFDRQLLLARGEGSNQAISEEKEAGEKLGDALLLTTAYSHRRVYVFSHVDPVSDNLTDQGETLQQRDVWNERPMGDDALYHHGGGKSKLQDASKSVSRAVIRTTLGDIHIELFSKQVPKTIENFVGHAQSGYYENVIFHRVIKGFMLQTGDPLGDGTGGESIWGGEFEDEFVPGLRHDRPFTVSMANAGPNTNGSQFFITTVPCPWLDNKHTVFGRVVKGMDVCTAIENVKTDDLDKPLEEIAIHNIDLD</sequence>
<dbReference type="GO" id="GO:0005634">
    <property type="term" value="C:nucleus"/>
    <property type="evidence" value="ECO:0007669"/>
    <property type="project" value="UniProtKB-ARBA"/>
</dbReference>
<reference evidence="9 10" key="1">
    <citation type="journal article" date="2015" name="Plant Cell">
        <title>Oil accumulation by the oleaginous diatom Fistulifera solaris as revealed by the genome and transcriptome.</title>
        <authorList>
            <person name="Tanaka T."/>
            <person name="Maeda Y."/>
            <person name="Veluchamy A."/>
            <person name="Tanaka M."/>
            <person name="Abida H."/>
            <person name="Marechal E."/>
            <person name="Bowler C."/>
            <person name="Muto M."/>
            <person name="Sunaga Y."/>
            <person name="Tanaka M."/>
            <person name="Yoshino T."/>
            <person name="Taniguchi T."/>
            <person name="Fukuda Y."/>
            <person name="Nemoto M."/>
            <person name="Matsumoto M."/>
            <person name="Wong P.S."/>
            <person name="Aburatani S."/>
            <person name="Fujibuchi W."/>
        </authorList>
    </citation>
    <scope>NUCLEOTIDE SEQUENCE [LARGE SCALE GENOMIC DNA]</scope>
    <source>
        <strain evidence="9 10">JPCC DA0580</strain>
    </source>
</reference>
<dbReference type="Proteomes" id="UP000198406">
    <property type="component" value="Unassembled WGS sequence"/>
</dbReference>
<dbReference type="PROSITE" id="PS50072">
    <property type="entry name" value="CSA_PPIASE_2"/>
    <property type="match status" value="1"/>
</dbReference>
<dbReference type="GO" id="GO:0006457">
    <property type="term" value="P:protein folding"/>
    <property type="evidence" value="ECO:0007669"/>
    <property type="project" value="InterPro"/>
</dbReference>
<evidence type="ECO:0000313" key="10">
    <source>
        <dbReference type="Proteomes" id="UP000198406"/>
    </source>
</evidence>